<feature type="domain" description="Protein kinase" evidence="27">
    <location>
        <begin position="77"/>
        <end position="339"/>
    </location>
</feature>
<gene>
    <name evidence="31" type="primary">Rock2-002</name>
</gene>
<dbReference type="InterPro" id="IPR017441">
    <property type="entry name" value="Protein_kinase_ATP_BS"/>
</dbReference>
<evidence type="ECO:0000256" key="2">
    <source>
        <dbReference type="ARBA" id="ARBA00004184"/>
    </source>
</evidence>
<reference evidence="31" key="1">
    <citation type="submission" date="2020-04" db="EMBL/GenBank/DDBJ databases">
        <authorList>
            <person name="Neveu A P."/>
        </authorList>
    </citation>
    <scope>NUCLEOTIDE SEQUENCE</scope>
    <source>
        <tissue evidence="31">Whole embryo</tissue>
    </source>
</reference>
<evidence type="ECO:0000256" key="6">
    <source>
        <dbReference type="ARBA" id="ARBA00012513"/>
    </source>
</evidence>
<proteinExistence type="evidence at transcript level"/>
<protein>
    <recommendedName>
        <fullName evidence="6">non-specific serine/threonine protein kinase</fullName>
        <ecNumber evidence="6">2.7.11.1</ecNumber>
    </recommendedName>
</protein>
<evidence type="ECO:0000256" key="8">
    <source>
        <dbReference type="ARBA" id="ARBA00022490"/>
    </source>
</evidence>
<dbReference type="GO" id="GO:0012505">
    <property type="term" value="C:endomembrane system"/>
    <property type="evidence" value="ECO:0007669"/>
    <property type="project" value="UniProtKB-SubCell"/>
</dbReference>
<dbReference type="InterPro" id="IPR057529">
    <property type="entry name" value="MRCK/ROCK_PH"/>
</dbReference>
<dbReference type="Pfam" id="PF25346">
    <property type="entry name" value="PH_MRCK"/>
    <property type="match status" value="1"/>
</dbReference>
<keyword evidence="16" id="KW-0862">Zinc</keyword>
<evidence type="ECO:0000256" key="14">
    <source>
        <dbReference type="ARBA" id="ARBA00022771"/>
    </source>
</evidence>
<evidence type="ECO:0000256" key="13">
    <source>
        <dbReference type="ARBA" id="ARBA00022741"/>
    </source>
</evidence>
<dbReference type="PROSITE" id="PS00107">
    <property type="entry name" value="PROTEIN_KINASE_ATP"/>
    <property type="match status" value="1"/>
</dbReference>
<dbReference type="PROSITE" id="PS50081">
    <property type="entry name" value="ZF_DAG_PE_2"/>
    <property type="match status" value="1"/>
</dbReference>
<dbReference type="InterPro" id="IPR046349">
    <property type="entry name" value="C1-like_sf"/>
</dbReference>
<dbReference type="PROSITE" id="PS50003">
    <property type="entry name" value="PH_DOMAIN"/>
    <property type="match status" value="1"/>
</dbReference>
<keyword evidence="11" id="KW-0808">Transferase</keyword>
<dbReference type="EC" id="2.7.11.1" evidence="6"/>
<dbReference type="EMBL" id="LR789805">
    <property type="protein sequence ID" value="CAB3265667.1"/>
    <property type="molecule type" value="mRNA"/>
</dbReference>
<dbReference type="Gene3D" id="3.30.60.20">
    <property type="match status" value="1"/>
</dbReference>
<evidence type="ECO:0000259" key="26">
    <source>
        <dbReference type="PROSITE" id="PS50003"/>
    </source>
</evidence>
<feature type="coiled-coil region" evidence="24">
    <location>
        <begin position="1030"/>
        <end position="1064"/>
    </location>
</feature>
<keyword evidence="12" id="KW-0479">Metal-binding</keyword>
<keyword evidence="8" id="KW-0963">Cytoplasm</keyword>
<feature type="compositionally biased region" description="Polar residues" evidence="25">
    <location>
        <begin position="455"/>
        <end position="464"/>
    </location>
</feature>
<evidence type="ECO:0000256" key="17">
    <source>
        <dbReference type="ARBA" id="ARBA00022840"/>
    </source>
</evidence>
<evidence type="ECO:0000256" key="16">
    <source>
        <dbReference type="ARBA" id="ARBA00022833"/>
    </source>
</evidence>
<dbReference type="InterPro" id="IPR015008">
    <property type="entry name" value="ROCK_Rho-bd_dom"/>
</dbReference>
<dbReference type="CDD" id="cd20813">
    <property type="entry name" value="C1_ROCK"/>
    <property type="match status" value="1"/>
</dbReference>
<evidence type="ECO:0000313" key="31">
    <source>
        <dbReference type="EMBL" id="CAB3265667.1"/>
    </source>
</evidence>
<dbReference type="PANTHER" id="PTHR22988:SF73">
    <property type="entry name" value="RHO-ASSOCIATED PROTEIN KINASE"/>
    <property type="match status" value="1"/>
</dbReference>
<dbReference type="InterPro" id="IPR000719">
    <property type="entry name" value="Prot_kinase_dom"/>
</dbReference>
<dbReference type="SMART" id="SM00109">
    <property type="entry name" value="C1"/>
    <property type="match status" value="1"/>
</dbReference>
<comment type="subcellular location">
    <subcellularLocation>
        <location evidence="3">Cell membrane</location>
    </subcellularLocation>
    <subcellularLocation>
        <location evidence="4">Cytoplasm</location>
        <location evidence="4">Cytoskeleton</location>
    </subcellularLocation>
    <subcellularLocation>
        <location evidence="2">Endomembrane system</location>
        <topology evidence="2">Peripheral membrane protein</topology>
    </subcellularLocation>
</comment>
<evidence type="ECO:0000256" key="15">
    <source>
        <dbReference type="ARBA" id="ARBA00022777"/>
    </source>
</evidence>
<feature type="region of interest" description="Disordered" evidence="25">
    <location>
        <begin position="452"/>
        <end position="515"/>
    </location>
</feature>
<feature type="compositionally biased region" description="Polar residues" evidence="25">
    <location>
        <begin position="411"/>
        <end position="424"/>
    </location>
</feature>
<keyword evidence="9" id="KW-0723">Serine/threonine-protein kinase</keyword>
<feature type="coiled-coil region" evidence="24">
    <location>
        <begin position="912"/>
        <end position="985"/>
    </location>
</feature>
<feature type="domain" description="PH" evidence="26">
    <location>
        <begin position="1126"/>
        <end position="1329"/>
    </location>
</feature>
<dbReference type="InterPro" id="IPR011993">
    <property type="entry name" value="PH-like_dom_sf"/>
</dbReference>
<evidence type="ECO:0000259" key="30">
    <source>
        <dbReference type="PROSITE" id="PS51859"/>
    </source>
</evidence>
<evidence type="ECO:0000256" key="20">
    <source>
        <dbReference type="ARBA" id="ARBA00023136"/>
    </source>
</evidence>
<keyword evidence="15 31" id="KW-0418">Kinase</keyword>
<dbReference type="PROSITE" id="PS51859">
    <property type="entry name" value="RHO_BD"/>
    <property type="match status" value="1"/>
</dbReference>
<dbReference type="PROSITE" id="PS51285">
    <property type="entry name" value="AGC_KINASE_CTER"/>
    <property type="match status" value="1"/>
</dbReference>
<dbReference type="PROSITE" id="PS50011">
    <property type="entry name" value="PROTEIN_KINASE_DOM"/>
    <property type="match status" value="1"/>
</dbReference>
<evidence type="ECO:0000256" key="9">
    <source>
        <dbReference type="ARBA" id="ARBA00022527"/>
    </source>
</evidence>
<keyword evidence="21" id="KW-0206">Cytoskeleton</keyword>
<dbReference type="GO" id="GO:0000281">
    <property type="term" value="P:mitotic cytokinesis"/>
    <property type="evidence" value="ECO:0007669"/>
    <property type="project" value="TreeGrafter"/>
</dbReference>
<dbReference type="SMART" id="SM00220">
    <property type="entry name" value="S_TKc"/>
    <property type="match status" value="1"/>
</dbReference>
<dbReference type="PROSITE" id="PS00108">
    <property type="entry name" value="PROTEIN_KINASE_ST"/>
    <property type="match status" value="1"/>
</dbReference>
<dbReference type="InterPro" id="IPR011009">
    <property type="entry name" value="Kinase-like_dom_sf"/>
</dbReference>
<dbReference type="GO" id="GO:0005856">
    <property type="term" value="C:cytoskeleton"/>
    <property type="evidence" value="ECO:0007669"/>
    <property type="project" value="UniProtKB-SubCell"/>
</dbReference>
<dbReference type="GO" id="GO:0005524">
    <property type="term" value="F:ATP binding"/>
    <property type="evidence" value="ECO:0007669"/>
    <property type="project" value="UniProtKB-UniRule"/>
</dbReference>
<dbReference type="InterPro" id="IPR008271">
    <property type="entry name" value="Ser/Thr_kinase_AS"/>
</dbReference>
<dbReference type="PANTHER" id="PTHR22988">
    <property type="entry name" value="MYOTONIC DYSTROPHY S/T KINASE-RELATED"/>
    <property type="match status" value="1"/>
</dbReference>
<dbReference type="GO" id="GO:0048598">
    <property type="term" value="P:embryonic morphogenesis"/>
    <property type="evidence" value="ECO:0007669"/>
    <property type="project" value="TreeGrafter"/>
</dbReference>
<dbReference type="SMART" id="SM00133">
    <property type="entry name" value="S_TK_X"/>
    <property type="match status" value="1"/>
</dbReference>
<dbReference type="SUPFAM" id="SSF50729">
    <property type="entry name" value="PH domain-like"/>
    <property type="match status" value="1"/>
</dbReference>
<evidence type="ECO:0000256" key="18">
    <source>
        <dbReference type="ARBA" id="ARBA00022842"/>
    </source>
</evidence>
<keyword evidence="13 23" id="KW-0547">Nucleotide-binding</keyword>
<keyword evidence="7" id="KW-1003">Cell membrane</keyword>
<name>A0A6F9DQE6_9ASCI</name>
<evidence type="ECO:0000256" key="11">
    <source>
        <dbReference type="ARBA" id="ARBA00022679"/>
    </source>
</evidence>
<dbReference type="Gene3D" id="1.20.5.730">
    <property type="entry name" value="Single helix bin"/>
    <property type="match status" value="1"/>
</dbReference>
<feature type="compositionally biased region" description="Basic and acidic residues" evidence="25">
    <location>
        <begin position="1364"/>
        <end position="1377"/>
    </location>
</feature>
<dbReference type="InterPro" id="IPR050839">
    <property type="entry name" value="Rho-assoc_Ser/Thr_Kinase"/>
</dbReference>
<dbReference type="GO" id="GO:0072518">
    <property type="term" value="F:Rho-dependent protein serine/threonine kinase activity"/>
    <property type="evidence" value="ECO:0007669"/>
    <property type="project" value="TreeGrafter"/>
</dbReference>
<evidence type="ECO:0000256" key="4">
    <source>
        <dbReference type="ARBA" id="ARBA00004245"/>
    </source>
</evidence>
<dbReference type="GO" id="GO:0005737">
    <property type="term" value="C:cytoplasm"/>
    <property type="evidence" value="ECO:0007669"/>
    <property type="project" value="TreeGrafter"/>
</dbReference>
<keyword evidence="17 23" id="KW-0067">ATP-binding</keyword>
<dbReference type="FunFam" id="3.30.200.20:FF:000072">
    <property type="entry name" value="Rho-associated protein kinase 2"/>
    <property type="match status" value="1"/>
</dbReference>
<evidence type="ECO:0000259" key="27">
    <source>
        <dbReference type="PROSITE" id="PS50011"/>
    </source>
</evidence>
<feature type="compositionally biased region" description="Basic and acidic residues" evidence="25">
    <location>
        <begin position="468"/>
        <end position="514"/>
    </location>
</feature>
<feature type="region of interest" description="Disordered" evidence="25">
    <location>
        <begin position="1313"/>
        <end position="1524"/>
    </location>
</feature>
<dbReference type="GO" id="GO:1901888">
    <property type="term" value="P:regulation of cell junction assembly"/>
    <property type="evidence" value="ECO:0007669"/>
    <property type="project" value="TreeGrafter"/>
</dbReference>
<accession>A0A6F9DQE6</accession>
<dbReference type="GO" id="GO:0007266">
    <property type="term" value="P:Rho protein signal transduction"/>
    <property type="evidence" value="ECO:0007669"/>
    <property type="project" value="UniProtKB-UniRule"/>
</dbReference>
<dbReference type="Gene3D" id="2.30.29.30">
    <property type="entry name" value="Pleckstrin-homology domain (PH domain)/Phosphotyrosine-binding domain (PTB)"/>
    <property type="match status" value="1"/>
</dbReference>
<feature type="domain" description="Phorbol-ester/DAG-type" evidence="28">
    <location>
        <begin position="1242"/>
        <end position="1295"/>
    </location>
</feature>
<sequence>MTDLVQLYESRKREIASTVLNSHSKLCIDALLDGISALVTDLDTPALRRNKNVESFLNRYSEPIKTLRAKRMQAGDFSVVKVIGRGAFGEVQLVRHKPSKRVYAMKLLSKFEMIKRSESAFFWEERDIMALANSEWVVKLEHSFQDEKYLYMVMEFMPGGDLVNLMSNYDVPERWAKFYTAEVVLALEAIHSMGYVHRDVKPDNMLLDKHGHVKLADFGTCMKMDEQGMVRSDTAVGTPDYISPEVLKSQGGNGYYGRECDWWSVGVFLYEMLVGDTPFYADSLVGTYGKIMDHKNSLQFPDDVEMSNDAKQLICGFLTDRKERLGNNGVDEIKNQKFFKNDQWSFGTLRDAVAPVVPELSGDTDTRNFDDIEEEKGDNEDFPTPKAFTGNHLPFIGFTFSSDAIYNNGTLPNAVSQRGGNTTSTDEDSEKLKTKIRNLENQLKQEIKNKEDIQSKYQSSTKTLETMEIDRESRKMKESEIRQLERDNTLLQHKQQESSRKLEMETDKRKKLENDMSSLTRQVDDLRSQIAKYKKVEEHSRSDQHKIDEIQRELKAQTDSVNKLRKSQLELKKLNSDLEMSNNELREQLSAVEGKAKTLDRAKTKLDSLLQQEKTQGENRITDLQDHVKSLQQETESFKEQLSKVENERKQAYLKLSTLERAKTSMEFEMKTLQQNLDKEHQEHKLTLQKLDSRNRKYADIEGAKSEALKAVEKQLTGEKTLRVSLEKETTDLKKRITLLEYDLQEAKNVQKQITSQKEKLDTEIKGIANAKTLEQQQKIQLQTEIINLKSEVSSLKAAETQFNKDNVQFQGDKQELEKKLQKAKKERQNIDGQMRELQDQLEAEQYFSTLYKTQVKELKEEKDEMEKNVKGVKYNLAVMQDERDAIKAELSMALSKADQEQVRRRGIESDLALTEKQRMQFDLEVRDLQNQHQSEVEFIKKEMQTLEDKMHKLESDYETARKEKDQLQEKNQSLLEELENVKKGQSEVSTMKASFEKQIATEKLLKVQAIHKLAEVMNRKDMSKDNRKNKVSADALRKKEKECRRLQQELQQEKEKIGHLSVRFQQDLDATHAQLAEESVRCNELQMIVDSKDADIEMMRNQIQAAPTVDAISLHSDITDENAHDTTLKGWLSIPNKTNIKRHGYWKRQFVVVSRKKILFYDSEQDKEGSNPSMVIDLEKLFHVRPVTQAEAMRAKPQEIPTIFQLLYANEGERLMEQPPMPALPDIQDHNKHGDRINHKGHSFVPIMYHLPTSCEVCSKPLWHMFKSPPAIECQRCRQKYHRDHLDTNIIAPCKVNFDGNTAKELLLRATSSDDQKKWVGQLSKKIPKNPPQPKTDIGGRNSPRVSSVRYNPAQRKSSSKGPSDRLQKPTVDKRSPAGSSNSSLDGNECPSGDSFYPSGPTSAVSMEKLNTLPTPGNSYGGTNLRRSSSERLQVPDYVKTRSKSHVGSPLFSLRSKDKSKKADKKSRFSLSPHDNSQQQHSTSGRRSVTSLLRRSDSGRPTMAAQSSLHAGNGEDSNNDDHL</sequence>
<dbReference type="CDD" id="cd22250">
    <property type="entry name" value="ROCK_SBD"/>
    <property type="match status" value="1"/>
</dbReference>
<dbReference type="CDD" id="cd01242">
    <property type="entry name" value="PH_ROCK"/>
    <property type="match status" value="1"/>
</dbReference>
<evidence type="ECO:0000256" key="21">
    <source>
        <dbReference type="ARBA" id="ARBA00023212"/>
    </source>
</evidence>
<dbReference type="InterPro" id="IPR001849">
    <property type="entry name" value="PH_domain"/>
</dbReference>
<dbReference type="Pfam" id="PF00069">
    <property type="entry name" value="Pkinase"/>
    <property type="match status" value="1"/>
</dbReference>
<keyword evidence="10" id="KW-0597">Phosphoprotein</keyword>
<evidence type="ECO:0000256" key="25">
    <source>
        <dbReference type="SAM" id="MobiDB-lite"/>
    </source>
</evidence>
<dbReference type="SUPFAM" id="SSF56112">
    <property type="entry name" value="Protein kinase-like (PK-like)"/>
    <property type="match status" value="1"/>
</dbReference>
<dbReference type="GO" id="GO:0031267">
    <property type="term" value="F:small GTPase binding"/>
    <property type="evidence" value="ECO:0007669"/>
    <property type="project" value="InterPro"/>
</dbReference>
<dbReference type="GO" id="GO:0005886">
    <property type="term" value="C:plasma membrane"/>
    <property type="evidence" value="ECO:0007669"/>
    <property type="project" value="UniProtKB-SubCell"/>
</dbReference>
<comment type="cofactor">
    <cofactor evidence="1">
        <name>Mg(2+)</name>
        <dbReference type="ChEBI" id="CHEBI:18420"/>
    </cofactor>
</comment>
<feature type="binding site" evidence="23">
    <location>
        <position position="106"/>
    </location>
    <ligand>
        <name>ATP</name>
        <dbReference type="ChEBI" id="CHEBI:30616"/>
    </ligand>
</feature>
<dbReference type="FunFam" id="1.20.5.730:FF:000001">
    <property type="entry name" value="rho-associated protein kinase 2"/>
    <property type="match status" value="1"/>
</dbReference>
<evidence type="ECO:0000256" key="10">
    <source>
        <dbReference type="ARBA" id="ARBA00022553"/>
    </source>
</evidence>
<evidence type="ECO:0000259" key="28">
    <source>
        <dbReference type="PROSITE" id="PS50081"/>
    </source>
</evidence>
<keyword evidence="14" id="KW-0863">Zinc-finger</keyword>
<feature type="compositionally biased region" description="Polar residues" evidence="25">
    <location>
        <begin position="1470"/>
        <end position="1494"/>
    </location>
</feature>
<dbReference type="Pfam" id="PF08912">
    <property type="entry name" value="Rho_Binding"/>
    <property type="match status" value="1"/>
</dbReference>
<keyword evidence="18" id="KW-0460">Magnesium</keyword>
<dbReference type="GO" id="GO:0031032">
    <property type="term" value="P:actomyosin structure organization"/>
    <property type="evidence" value="ECO:0007669"/>
    <property type="project" value="TreeGrafter"/>
</dbReference>
<organism evidence="31">
    <name type="scientific">Phallusia mammillata</name>
    <dbReference type="NCBI Taxonomy" id="59560"/>
    <lineage>
        <taxon>Eukaryota</taxon>
        <taxon>Metazoa</taxon>
        <taxon>Chordata</taxon>
        <taxon>Tunicata</taxon>
        <taxon>Ascidiacea</taxon>
        <taxon>Phlebobranchia</taxon>
        <taxon>Ascidiidae</taxon>
        <taxon>Phallusia</taxon>
    </lineage>
</organism>
<dbReference type="FunFam" id="1.10.510.10:FF:000047">
    <property type="entry name" value="Rho-associated protein kinase 1"/>
    <property type="match status" value="1"/>
</dbReference>
<comment type="similarity">
    <text evidence="5">Belongs to the protein kinase superfamily. AGC Ser/Thr protein kinase family.</text>
</comment>
<evidence type="ECO:0000256" key="24">
    <source>
        <dbReference type="SAM" id="Coils"/>
    </source>
</evidence>
<keyword evidence="19 22" id="KW-0175">Coiled coil</keyword>
<dbReference type="Gene3D" id="1.10.510.10">
    <property type="entry name" value="Transferase(Phosphotransferase) domain 1"/>
    <property type="match status" value="1"/>
</dbReference>
<evidence type="ECO:0000256" key="22">
    <source>
        <dbReference type="PROSITE-ProRule" id="PRU01206"/>
    </source>
</evidence>
<feature type="domain" description="AGC-kinase C-terminal" evidence="29">
    <location>
        <begin position="340"/>
        <end position="410"/>
    </location>
</feature>
<evidence type="ECO:0000256" key="12">
    <source>
        <dbReference type="ARBA" id="ARBA00022723"/>
    </source>
</evidence>
<feature type="domain" description="RhoBD" evidence="30">
    <location>
        <begin position="955"/>
        <end position="1023"/>
    </location>
</feature>
<dbReference type="InterPro" id="IPR002219">
    <property type="entry name" value="PKC_DAG/PE"/>
</dbReference>
<evidence type="ECO:0000259" key="29">
    <source>
        <dbReference type="PROSITE" id="PS51285"/>
    </source>
</evidence>
<dbReference type="GO" id="GO:0030866">
    <property type="term" value="P:cortical actin cytoskeleton organization"/>
    <property type="evidence" value="ECO:0007669"/>
    <property type="project" value="TreeGrafter"/>
</dbReference>
<evidence type="ECO:0000256" key="23">
    <source>
        <dbReference type="PROSITE-ProRule" id="PRU10141"/>
    </source>
</evidence>
<feature type="compositionally biased region" description="Polar residues" evidence="25">
    <location>
        <begin position="1345"/>
        <end position="1363"/>
    </location>
</feature>
<dbReference type="SUPFAM" id="SSF57889">
    <property type="entry name" value="Cysteine-rich domain"/>
    <property type="match status" value="1"/>
</dbReference>
<dbReference type="Gene3D" id="1.20.5.340">
    <property type="match status" value="1"/>
</dbReference>
<dbReference type="CDD" id="cd05596">
    <property type="entry name" value="STKc_ROCK"/>
    <property type="match status" value="1"/>
</dbReference>
<feature type="compositionally biased region" description="Polar residues" evidence="25">
    <location>
        <begin position="1413"/>
        <end position="1428"/>
    </location>
</feature>
<keyword evidence="20" id="KW-0472">Membrane</keyword>
<dbReference type="SUPFAM" id="SSF103652">
    <property type="entry name" value="G protein-binding domain"/>
    <property type="match status" value="1"/>
</dbReference>
<dbReference type="Gene3D" id="3.30.200.20">
    <property type="entry name" value="Phosphorylase Kinase, domain 1"/>
    <property type="match status" value="1"/>
</dbReference>
<evidence type="ECO:0000256" key="5">
    <source>
        <dbReference type="ARBA" id="ARBA00009903"/>
    </source>
</evidence>
<evidence type="ECO:0000256" key="19">
    <source>
        <dbReference type="ARBA" id="ARBA00023054"/>
    </source>
</evidence>
<evidence type="ECO:0000256" key="3">
    <source>
        <dbReference type="ARBA" id="ARBA00004236"/>
    </source>
</evidence>
<dbReference type="InterPro" id="IPR000961">
    <property type="entry name" value="AGC-kinase_C"/>
</dbReference>
<dbReference type="SMART" id="SM00233">
    <property type="entry name" value="PH"/>
    <property type="match status" value="1"/>
</dbReference>
<dbReference type="GO" id="GO:0008270">
    <property type="term" value="F:zinc ion binding"/>
    <property type="evidence" value="ECO:0007669"/>
    <property type="project" value="UniProtKB-KW"/>
</dbReference>
<dbReference type="FunFam" id="2.30.29.30:FF:000308">
    <property type="entry name" value="Rho-associated protein kinase 1"/>
    <property type="match status" value="1"/>
</dbReference>
<evidence type="ECO:0000256" key="1">
    <source>
        <dbReference type="ARBA" id="ARBA00001946"/>
    </source>
</evidence>
<feature type="region of interest" description="Disordered" evidence="25">
    <location>
        <begin position="411"/>
        <end position="431"/>
    </location>
</feature>
<evidence type="ECO:0000256" key="7">
    <source>
        <dbReference type="ARBA" id="ARBA00022475"/>
    </source>
</evidence>